<dbReference type="Gene3D" id="1.10.238.10">
    <property type="entry name" value="EF-hand"/>
    <property type="match status" value="1"/>
</dbReference>
<dbReference type="PANTHER" id="PTHR19237:SF20">
    <property type="entry name" value="NUCLEOBINDIN 1"/>
    <property type="match status" value="1"/>
</dbReference>
<dbReference type="PROSITE" id="PS00018">
    <property type="entry name" value="EF_HAND_1"/>
    <property type="match status" value="1"/>
</dbReference>
<feature type="chain" id="PRO_5003468256" evidence="4">
    <location>
        <begin position="19"/>
        <end position="305"/>
    </location>
</feature>
<dbReference type="OMA" id="MATEHHI"/>
<reference evidence="6 7" key="1">
    <citation type="journal article" date="2011" name="PLoS Pathog.">
        <title>Endophytic Life Strategies Decoded by Genome and Transcriptome Analyses of the Mutualistic Root Symbiont Piriformospora indica.</title>
        <authorList>
            <person name="Zuccaro A."/>
            <person name="Lahrmann U."/>
            <person name="Guldener U."/>
            <person name="Langen G."/>
            <person name="Pfiffi S."/>
            <person name="Biedenkopf D."/>
            <person name="Wong P."/>
            <person name="Samans B."/>
            <person name="Grimm C."/>
            <person name="Basiewicz M."/>
            <person name="Murat C."/>
            <person name="Martin F."/>
            <person name="Kogel K.H."/>
        </authorList>
    </citation>
    <scope>NUCLEOTIDE SEQUENCE [LARGE SCALE GENOMIC DNA]</scope>
    <source>
        <strain evidence="6 7">DSM 11827</strain>
    </source>
</reference>
<dbReference type="InterPro" id="IPR040250">
    <property type="entry name" value="Nucleobindin"/>
</dbReference>
<evidence type="ECO:0000313" key="6">
    <source>
        <dbReference type="EMBL" id="CCA67170.1"/>
    </source>
</evidence>
<dbReference type="InterPro" id="IPR011992">
    <property type="entry name" value="EF-hand-dom_pair"/>
</dbReference>
<feature type="signal peptide" evidence="4">
    <location>
        <begin position="1"/>
        <end position="18"/>
    </location>
</feature>
<dbReference type="STRING" id="1109443.G4T738"/>
<evidence type="ECO:0000256" key="3">
    <source>
        <dbReference type="SAM" id="MobiDB-lite"/>
    </source>
</evidence>
<sequence length="305" mass="34870">MSVARILLLGLIAGVVRGHGGHDQAPDDKEWDAKSYAEQHMHREHHIDSFDLASFFKLHDLNGDGYWDKAEIEAVYGVHHEYSKAKTPDEQEQQAKADKIVDAVLKRMDTNGNGLIDKAEFEAAGWEGLPSFKSLGADGHHYDVESEFFLHHEEVFHSTPETQTDDAYVHPEDIEHFEQHEKIELEEENKERAYQGLPPFKNLREAEAAREKEIADAKAEASRVPGRFARQQPPERQDPKIKFKDAGAEAENKPEWGEGDEAYMRPKTPAEKLRKNVPYKVCSLVLLGVKPDISQYKFRRNWGDF</sequence>
<feature type="compositionally biased region" description="Basic and acidic residues" evidence="3">
    <location>
        <begin position="233"/>
        <end position="263"/>
    </location>
</feature>
<dbReference type="PANTHER" id="PTHR19237">
    <property type="entry name" value="NUCLEOBINDIN"/>
    <property type="match status" value="1"/>
</dbReference>
<dbReference type="InterPro" id="IPR002048">
    <property type="entry name" value="EF_hand_dom"/>
</dbReference>
<dbReference type="GO" id="GO:0005793">
    <property type="term" value="C:endoplasmic reticulum-Golgi intermediate compartment"/>
    <property type="evidence" value="ECO:0007669"/>
    <property type="project" value="TreeGrafter"/>
</dbReference>
<keyword evidence="2" id="KW-0106">Calcium</keyword>
<protein>
    <submittedName>
        <fullName evidence="6">Related to SSP120-secretory protein</fullName>
    </submittedName>
</protein>
<dbReference type="FunCoup" id="G4T738">
    <property type="interactions" value="86"/>
</dbReference>
<dbReference type="Pfam" id="PF13499">
    <property type="entry name" value="EF-hand_7"/>
    <property type="match status" value="1"/>
</dbReference>
<evidence type="ECO:0000313" key="7">
    <source>
        <dbReference type="Proteomes" id="UP000007148"/>
    </source>
</evidence>
<dbReference type="HOGENOM" id="CLU_060583_0_0_1"/>
<keyword evidence="1 4" id="KW-0732">Signal</keyword>
<dbReference type="EMBL" id="CAFZ01000010">
    <property type="protein sequence ID" value="CCA67170.1"/>
    <property type="molecule type" value="Genomic_DNA"/>
</dbReference>
<proteinExistence type="predicted"/>
<comment type="caution">
    <text evidence="6">The sequence shown here is derived from an EMBL/GenBank/DDBJ whole genome shotgun (WGS) entry which is preliminary data.</text>
</comment>
<dbReference type="PROSITE" id="PS50222">
    <property type="entry name" value="EF_HAND_2"/>
    <property type="match status" value="1"/>
</dbReference>
<dbReference type="GO" id="GO:0070062">
    <property type="term" value="C:extracellular exosome"/>
    <property type="evidence" value="ECO:0007669"/>
    <property type="project" value="TreeGrafter"/>
</dbReference>
<organism evidence="6 7">
    <name type="scientific">Serendipita indica (strain DSM 11827)</name>
    <name type="common">Root endophyte fungus</name>
    <name type="synonym">Piriformospora indica</name>
    <dbReference type="NCBI Taxonomy" id="1109443"/>
    <lineage>
        <taxon>Eukaryota</taxon>
        <taxon>Fungi</taxon>
        <taxon>Dikarya</taxon>
        <taxon>Basidiomycota</taxon>
        <taxon>Agaricomycotina</taxon>
        <taxon>Agaricomycetes</taxon>
        <taxon>Sebacinales</taxon>
        <taxon>Serendipitaceae</taxon>
        <taxon>Serendipita</taxon>
    </lineage>
</organism>
<evidence type="ECO:0000256" key="4">
    <source>
        <dbReference type="SAM" id="SignalP"/>
    </source>
</evidence>
<evidence type="ECO:0000256" key="1">
    <source>
        <dbReference type="ARBA" id="ARBA00022729"/>
    </source>
</evidence>
<evidence type="ECO:0000256" key="2">
    <source>
        <dbReference type="ARBA" id="ARBA00022837"/>
    </source>
</evidence>
<accession>G4T738</accession>
<dbReference type="OrthoDB" id="289247at2759"/>
<keyword evidence="7" id="KW-1185">Reference proteome</keyword>
<dbReference type="InParanoid" id="G4T738"/>
<dbReference type="GO" id="GO:0005509">
    <property type="term" value="F:calcium ion binding"/>
    <property type="evidence" value="ECO:0007669"/>
    <property type="project" value="InterPro"/>
</dbReference>
<dbReference type="Proteomes" id="UP000007148">
    <property type="component" value="Unassembled WGS sequence"/>
</dbReference>
<evidence type="ECO:0000259" key="5">
    <source>
        <dbReference type="PROSITE" id="PS50222"/>
    </source>
</evidence>
<dbReference type="SUPFAM" id="SSF47473">
    <property type="entry name" value="EF-hand"/>
    <property type="match status" value="1"/>
</dbReference>
<feature type="domain" description="EF-hand" evidence="5">
    <location>
        <begin position="96"/>
        <end position="131"/>
    </location>
</feature>
<name>G4T738_SERID</name>
<gene>
    <name evidence="6" type="ORF">PIIN_01001</name>
</gene>
<dbReference type="eggNOG" id="ENOG502QRFY">
    <property type="taxonomic scope" value="Eukaryota"/>
</dbReference>
<dbReference type="InterPro" id="IPR018247">
    <property type="entry name" value="EF_Hand_1_Ca_BS"/>
</dbReference>
<feature type="region of interest" description="Disordered" evidence="3">
    <location>
        <begin position="216"/>
        <end position="263"/>
    </location>
</feature>
<dbReference type="AlphaFoldDB" id="G4T738"/>